<sequence>MTRLITPRNGSHLVGGFYLGHFW</sequence>
<protein>
    <submittedName>
        <fullName evidence="1">Uncharacterized protein</fullName>
    </submittedName>
</protein>
<keyword evidence="2" id="KW-1185">Reference proteome</keyword>
<accession>A0A9Q0NGJ1</accession>
<proteinExistence type="predicted"/>
<comment type="caution">
    <text evidence="1">The sequence shown here is derived from an EMBL/GenBank/DDBJ whole genome shotgun (WGS) entry which is preliminary data.</text>
</comment>
<dbReference type="AlphaFoldDB" id="A0A9Q0NGJ1"/>
<dbReference type="EMBL" id="WJQU01000001">
    <property type="protein sequence ID" value="KAJ6649084.1"/>
    <property type="molecule type" value="Genomic_DNA"/>
</dbReference>
<name>A0A9Q0NGJ1_9DIPT</name>
<evidence type="ECO:0000313" key="2">
    <source>
        <dbReference type="Proteomes" id="UP001151699"/>
    </source>
</evidence>
<dbReference type="Proteomes" id="UP001151699">
    <property type="component" value="Chromosome A"/>
</dbReference>
<feature type="non-terminal residue" evidence="1">
    <location>
        <position position="23"/>
    </location>
</feature>
<reference evidence="1" key="1">
    <citation type="submission" date="2022-07" db="EMBL/GenBank/DDBJ databases">
        <authorList>
            <person name="Trinca V."/>
            <person name="Uliana J.V.C."/>
            <person name="Torres T.T."/>
            <person name="Ward R.J."/>
            <person name="Monesi N."/>
        </authorList>
    </citation>
    <scope>NUCLEOTIDE SEQUENCE</scope>
    <source>
        <strain evidence="1">HSMRA1968</strain>
        <tissue evidence="1">Whole embryos</tissue>
    </source>
</reference>
<evidence type="ECO:0000313" key="1">
    <source>
        <dbReference type="EMBL" id="KAJ6649084.1"/>
    </source>
</evidence>
<organism evidence="1 2">
    <name type="scientific">Pseudolycoriella hygida</name>
    <dbReference type="NCBI Taxonomy" id="35572"/>
    <lineage>
        <taxon>Eukaryota</taxon>
        <taxon>Metazoa</taxon>
        <taxon>Ecdysozoa</taxon>
        <taxon>Arthropoda</taxon>
        <taxon>Hexapoda</taxon>
        <taxon>Insecta</taxon>
        <taxon>Pterygota</taxon>
        <taxon>Neoptera</taxon>
        <taxon>Endopterygota</taxon>
        <taxon>Diptera</taxon>
        <taxon>Nematocera</taxon>
        <taxon>Sciaroidea</taxon>
        <taxon>Sciaridae</taxon>
        <taxon>Pseudolycoriella</taxon>
    </lineage>
</organism>
<gene>
    <name evidence="1" type="ORF">Bhyg_04317</name>
</gene>